<gene>
    <name evidence="2" type="ORF">Y1Q_0023623</name>
</gene>
<sequence>MWGQILSWDKAIKVKGGFGVGGGGATTAEGNSLSWEIHGQNLFKCFLRDLGSPAATTPRGVAEARSSPESPPGITPSPPGQRLWSLCVAYLETASC</sequence>
<comment type="caution">
    <text evidence="2">The sequence shown here is derived from an EMBL/GenBank/DDBJ whole genome shotgun (WGS) entry which is preliminary data.</text>
</comment>
<dbReference type="Proteomes" id="UP000050525">
    <property type="component" value="Unassembled WGS sequence"/>
</dbReference>
<reference evidence="2 3" key="1">
    <citation type="journal article" date="2012" name="Genome Biol.">
        <title>Sequencing three crocodilian genomes to illuminate the evolution of archosaurs and amniotes.</title>
        <authorList>
            <person name="St John J.A."/>
            <person name="Braun E.L."/>
            <person name="Isberg S.R."/>
            <person name="Miles L.G."/>
            <person name="Chong A.Y."/>
            <person name="Gongora J."/>
            <person name="Dalzell P."/>
            <person name="Moran C."/>
            <person name="Bed'hom B."/>
            <person name="Abzhanov A."/>
            <person name="Burgess S.C."/>
            <person name="Cooksey A.M."/>
            <person name="Castoe T.A."/>
            <person name="Crawford N.G."/>
            <person name="Densmore L.D."/>
            <person name="Drew J.C."/>
            <person name="Edwards S.V."/>
            <person name="Faircloth B.C."/>
            <person name="Fujita M.K."/>
            <person name="Greenwold M.J."/>
            <person name="Hoffmann F.G."/>
            <person name="Howard J.M."/>
            <person name="Iguchi T."/>
            <person name="Janes D.E."/>
            <person name="Khan S.Y."/>
            <person name="Kohno S."/>
            <person name="de Koning A.J."/>
            <person name="Lance S.L."/>
            <person name="McCarthy F.M."/>
            <person name="McCormack J.E."/>
            <person name="Merchant M.E."/>
            <person name="Peterson D.G."/>
            <person name="Pollock D.D."/>
            <person name="Pourmand N."/>
            <person name="Raney B.J."/>
            <person name="Roessler K.A."/>
            <person name="Sanford J.R."/>
            <person name="Sawyer R.H."/>
            <person name="Schmidt C.J."/>
            <person name="Triplett E.W."/>
            <person name="Tuberville T.D."/>
            <person name="Venegas-Anaya M."/>
            <person name="Howard J.T."/>
            <person name="Jarvis E.D."/>
            <person name="Guillette L.J.Jr."/>
            <person name="Glenn T.C."/>
            <person name="Green R.E."/>
            <person name="Ray D.A."/>
        </authorList>
    </citation>
    <scope>NUCLEOTIDE SEQUENCE [LARGE SCALE GENOMIC DNA]</scope>
    <source>
        <strain evidence="2">KSC_2009_1</strain>
    </source>
</reference>
<dbReference type="AlphaFoldDB" id="A0A151MMS7"/>
<protein>
    <submittedName>
        <fullName evidence="2">Uncharacterized protein</fullName>
    </submittedName>
</protein>
<organism evidence="2 3">
    <name type="scientific">Alligator mississippiensis</name>
    <name type="common">American alligator</name>
    <dbReference type="NCBI Taxonomy" id="8496"/>
    <lineage>
        <taxon>Eukaryota</taxon>
        <taxon>Metazoa</taxon>
        <taxon>Chordata</taxon>
        <taxon>Craniata</taxon>
        <taxon>Vertebrata</taxon>
        <taxon>Euteleostomi</taxon>
        <taxon>Archelosauria</taxon>
        <taxon>Archosauria</taxon>
        <taxon>Crocodylia</taxon>
        <taxon>Alligatoridae</taxon>
        <taxon>Alligatorinae</taxon>
        <taxon>Alligator</taxon>
    </lineage>
</organism>
<name>A0A151MMS7_ALLMI</name>
<evidence type="ECO:0000313" key="3">
    <source>
        <dbReference type="Proteomes" id="UP000050525"/>
    </source>
</evidence>
<keyword evidence="3" id="KW-1185">Reference proteome</keyword>
<evidence type="ECO:0000256" key="1">
    <source>
        <dbReference type="SAM" id="MobiDB-lite"/>
    </source>
</evidence>
<feature type="region of interest" description="Disordered" evidence="1">
    <location>
        <begin position="56"/>
        <end position="80"/>
    </location>
</feature>
<feature type="compositionally biased region" description="Pro residues" evidence="1">
    <location>
        <begin position="69"/>
        <end position="79"/>
    </location>
</feature>
<proteinExistence type="predicted"/>
<accession>A0A151MMS7</accession>
<evidence type="ECO:0000313" key="2">
    <source>
        <dbReference type="EMBL" id="KYO25816.1"/>
    </source>
</evidence>
<dbReference type="EMBL" id="AKHW03005669">
    <property type="protein sequence ID" value="KYO25816.1"/>
    <property type="molecule type" value="Genomic_DNA"/>
</dbReference>